<keyword evidence="7" id="KW-0159">Chromosome partition</keyword>
<proteinExistence type="inferred from homology"/>
<dbReference type="InterPro" id="IPR041027">
    <property type="entry name" value="FtsK_alpha"/>
</dbReference>
<evidence type="ECO:0000256" key="15">
    <source>
        <dbReference type="SAM" id="MobiDB-lite"/>
    </source>
</evidence>
<feature type="binding site" evidence="14">
    <location>
        <begin position="524"/>
        <end position="531"/>
    </location>
    <ligand>
        <name>ATP</name>
        <dbReference type="ChEBI" id="CHEBI:30616"/>
    </ligand>
</feature>
<keyword evidence="19" id="KW-1185">Reference proteome</keyword>
<evidence type="ECO:0000256" key="1">
    <source>
        <dbReference type="ARBA" id="ARBA00004651"/>
    </source>
</evidence>
<dbReference type="Pfam" id="PF13491">
    <property type="entry name" value="FtsK_4TM"/>
    <property type="match status" value="1"/>
</dbReference>
<dbReference type="EMBL" id="JBBMFF010000198">
    <property type="protein sequence ID" value="MEQ2510888.1"/>
    <property type="molecule type" value="Genomic_DNA"/>
</dbReference>
<feature type="non-terminal residue" evidence="18">
    <location>
        <position position="809"/>
    </location>
</feature>
<evidence type="ECO:0000256" key="11">
    <source>
        <dbReference type="ARBA" id="ARBA00023136"/>
    </source>
</evidence>
<feature type="compositionally biased region" description="Low complexity" evidence="15">
    <location>
        <begin position="324"/>
        <end position="339"/>
    </location>
</feature>
<dbReference type="PROSITE" id="PS50901">
    <property type="entry name" value="FTSK"/>
    <property type="match status" value="1"/>
</dbReference>
<dbReference type="SUPFAM" id="SSF52540">
    <property type="entry name" value="P-loop containing nucleoside triphosphate hydrolases"/>
    <property type="match status" value="1"/>
</dbReference>
<evidence type="ECO:0000256" key="2">
    <source>
        <dbReference type="ARBA" id="ARBA00006474"/>
    </source>
</evidence>
<evidence type="ECO:0000259" key="17">
    <source>
        <dbReference type="PROSITE" id="PS50901"/>
    </source>
</evidence>
<evidence type="ECO:0000256" key="6">
    <source>
        <dbReference type="ARBA" id="ARBA00022741"/>
    </source>
</evidence>
<keyword evidence="11 16" id="KW-0472">Membrane</keyword>
<evidence type="ECO:0000256" key="14">
    <source>
        <dbReference type="PROSITE-ProRule" id="PRU00289"/>
    </source>
</evidence>
<dbReference type="InterPro" id="IPR025199">
    <property type="entry name" value="FtsK_4TM"/>
</dbReference>
<evidence type="ECO:0000256" key="8">
    <source>
        <dbReference type="ARBA" id="ARBA00022840"/>
    </source>
</evidence>
<organism evidence="18 19">
    <name type="scientific">Faecousia intestinalis</name>
    <dbReference type="NCBI Taxonomy" id="3133167"/>
    <lineage>
        <taxon>Bacteria</taxon>
        <taxon>Bacillati</taxon>
        <taxon>Bacillota</taxon>
        <taxon>Clostridia</taxon>
        <taxon>Eubacteriales</taxon>
        <taxon>Oscillospiraceae</taxon>
        <taxon>Faecousia</taxon>
    </lineage>
</organism>
<feature type="compositionally biased region" description="Low complexity" evidence="15">
    <location>
        <begin position="9"/>
        <end position="20"/>
    </location>
</feature>
<evidence type="ECO:0000313" key="19">
    <source>
        <dbReference type="Proteomes" id="UP001491552"/>
    </source>
</evidence>
<feature type="transmembrane region" description="Helical" evidence="16">
    <location>
        <begin position="59"/>
        <end position="84"/>
    </location>
</feature>
<feature type="transmembrane region" description="Helical" evidence="16">
    <location>
        <begin position="29"/>
        <end position="53"/>
    </location>
</feature>
<evidence type="ECO:0000256" key="12">
    <source>
        <dbReference type="ARBA" id="ARBA00023306"/>
    </source>
</evidence>
<accession>A0ABV1G6I9</accession>
<keyword evidence="6 14" id="KW-0547">Nucleotide-binding</keyword>
<feature type="compositionally biased region" description="Basic and acidic residues" evidence="15">
    <location>
        <begin position="254"/>
        <end position="264"/>
    </location>
</feature>
<dbReference type="InterPro" id="IPR027417">
    <property type="entry name" value="P-loop_NTPase"/>
</dbReference>
<dbReference type="Pfam" id="PF17854">
    <property type="entry name" value="FtsK_alpha"/>
    <property type="match status" value="1"/>
</dbReference>
<feature type="region of interest" description="Disordered" evidence="15">
    <location>
        <begin position="1"/>
        <end position="20"/>
    </location>
</feature>
<evidence type="ECO:0000256" key="10">
    <source>
        <dbReference type="ARBA" id="ARBA00023125"/>
    </source>
</evidence>
<dbReference type="InterPro" id="IPR036388">
    <property type="entry name" value="WH-like_DNA-bd_sf"/>
</dbReference>
<evidence type="ECO:0000256" key="9">
    <source>
        <dbReference type="ARBA" id="ARBA00022989"/>
    </source>
</evidence>
<dbReference type="Gene3D" id="3.40.50.300">
    <property type="entry name" value="P-loop containing nucleotide triphosphate hydrolases"/>
    <property type="match status" value="1"/>
</dbReference>
<evidence type="ECO:0000256" key="13">
    <source>
        <dbReference type="ARBA" id="ARBA00025923"/>
    </source>
</evidence>
<feature type="compositionally biased region" description="Low complexity" evidence="15">
    <location>
        <begin position="290"/>
        <end position="300"/>
    </location>
</feature>
<dbReference type="PANTHER" id="PTHR22683">
    <property type="entry name" value="SPORULATION PROTEIN RELATED"/>
    <property type="match status" value="1"/>
</dbReference>
<evidence type="ECO:0000256" key="16">
    <source>
        <dbReference type="SAM" id="Phobius"/>
    </source>
</evidence>
<dbReference type="InterPro" id="IPR003593">
    <property type="entry name" value="AAA+_ATPase"/>
</dbReference>
<evidence type="ECO:0000313" key="18">
    <source>
        <dbReference type="EMBL" id="MEQ2510888.1"/>
    </source>
</evidence>
<dbReference type="PANTHER" id="PTHR22683:SF41">
    <property type="entry name" value="DNA TRANSLOCASE FTSK"/>
    <property type="match status" value="1"/>
</dbReference>
<dbReference type="InterPro" id="IPR050206">
    <property type="entry name" value="FtsK/SpoIIIE/SftA"/>
</dbReference>
<dbReference type="CDD" id="cd01127">
    <property type="entry name" value="TrwB_TraG_TraD_VirD4"/>
    <property type="match status" value="1"/>
</dbReference>
<feature type="transmembrane region" description="Helical" evidence="16">
    <location>
        <begin position="91"/>
        <end position="112"/>
    </location>
</feature>
<keyword evidence="9 16" id="KW-1133">Transmembrane helix</keyword>
<evidence type="ECO:0000256" key="4">
    <source>
        <dbReference type="ARBA" id="ARBA00022618"/>
    </source>
</evidence>
<dbReference type="RefSeq" id="WP_349135576.1">
    <property type="nucleotide sequence ID" value="NZ_JBBMFF010000198.1"/>
</dbReference>
<keyword evidence="3" id="KW-1003">Cell membrane</keyword>
<keyword evidence="8 14" id="KW-0067">ATP-binding</keyword>
<sequence length="809" mass="88112">MARKSQPVKKPTAKQTAAQKRQTQNRREIWALVCIFLAIFSIICCFNTTAFLIRPFASLIAGLFGQSGRYILPLALIATVVILFTSRGKPVRLRIVSVFTLILTVSAVYHLIQGEALVWEWKVVPALFKGGIAGTTGGLLGGLLAMLLKTGITVVGAYIVLILVMLVQIITIMNMTVNSIITAIKNRPRLQKPDEEPEPEQDTAERIVNHVANRHIARVEKRRAAEFDLPVDDPPLEKAEKRKKKSRVPSPDEYLEKQQEERPAARPVSVTCDDVPEEPLHAAEHPVTVVPEAALPEEPVPEPAFEPVPVQELPEEPEDRPEPAAEQEPAAPWDEAPAPQYNEPAVRPAPAKQEDAEELVIPQPEQSGQAEYVFPPVSLLTPRREGSVDATSEMRENSQRLADTLKSFGIEPHIVDVIRGPSVTRYELELDRGVKLSKITNLADDIALALGAAGVRISAIPDKVSVVGIEVPNKIVNTVYAREVIDSPAFRSSKSKISFAVGKDISGNCIVGDIAKLPHMLIAGTTGSGKSVCMNTLIVSLLYKAKPDEVRLIMVDPKMVELGVYNGIPQLLIPVVTDPKKAAGALQWTVTEMMRRYRLMSEEGVRDLDSYNKAIAGDPERQKLPQIVVVIDELADLMLVAAKEVEESICRIAQMGRASGIHLVIATQRPSADVITGLMKANIPSRIAFAVSSAMESRIILDTPGAEKLVGKGDMLFAPLGQGKPKRVQGCFISDEEVQAVVNAVKAQSQSDYSAEVMEQIERRAEQSGKPDSGAAAQDTGEGDELLPAAVDVILETGQASVSFLQRRL</sequence>
<evidence type="ECO:0000256" key="3">
    <source>
        <dbReference type="ARBA" id="ARBA00022475"/>
    </source>
</evidence>
<dbReference type="InterPro" id="IPR002543">
    <property type="entry name" value="FtsK_dom"/>
</dbReference>
<dbReference type="SMART" id="SM00382">
    <property type="entry name" value="AAA"/>
    <property type="match status" value="1"/>
</dbReference>
<reference evidence="18 19" key="1">
    <citation type="submission" date="2024-03" db="EMBL/GenBank/DDBJ databases">
        <title>Human intestinal bacterial collection.</title>
        <authorList>
            <person name="Pauvert C."/>
            <person name="Hitch T.C.A."/>
            <person name="Clavel T."/>
        </authorList>
    </citation>
    <scope>NUCLEOTIDE SEQUENCE [LARGE SCALE GENOMIC DNA]</scope>
    <source>
        <strain evidence="18 19">CLA-AA-H192</strain>
    </source>
</reference>
<dbReference type="Gene3D" id="1.10.10.10">
    <property type="entry name" value="Winged helix-like DNA-binding domain superfamily/Winged helix DNA-binding domain"/>
    <property type="match status" value="1"/>
</dbReference>
<name>A0ABV1G6I9_9FIRM</name>
<protein>
    <submittedName>
        <fullName evidence="18">DNA translocase FtsK</fullName>
    </submittedName>
</protein>
<gene>
    <name evidence="18" type="ORF">WMO66_06460</name>
</gene>
<keyword evidence="5 16" id="KW-0812">Transmembrane</keyword>
<keyword evidence="12" id="KW-0131">Cell cycle</keyword>
<feature type="region of interest" description="Disordered" evidence="15">
    <location>
        <begin position="290"/>
        <end position="357"/>
    </location>
</feature>
<comment type="caution">
    <text evidence="18">The sequence shown here is derived from an EMBL/GenBank/DDBJ whole genome shotgun (WGS) entry which is preliminary data.</text>
</comment>
<dbReference type="Pfam" id="PF01580">
    <property type="entry name" value="FtsK_SpoIIIE"/>
    <property type="match status" value="1"/>
</dbReference>
<evidence type="ECO:0000256" key="7">
    <source>
        <dbReference type="ARBA" id="ARBA00022829"/>
    </source>
</evidence>
<feature type="domain" description="FtsK" evidence="17">
    <location>
        <begin position="507"/>
        <end position="698"/>
    </location>
</feature>
<feature type="transmembrane region" description="Helical" evidence="16">
    <location>
        <begin position="155"/>
        <end position="177"/>
    </location>
</feature>
<dbReference type="Proteomes" id="UP001491552">
    <property type="component" value="Unassembled WGS sequence"/>
</dbReference>
<comment type="subcellular location">
    <subcellularLocation>
        <location evidence="1">Cell membrane</location>
        <topology evidence="1">Multi-pass membrane protein</topology>
    </subcellularLocation>
</comment>
<dbReference type="Gene3D" id="3.30.980.40">
    <property type="match status" value="1"/>
</dbReference>
<feature type="region of interest" description="Disordered" evidence="15">
    <location>
        <begin position="230"/>
        <end position="272"/>
    </location>
</feature>
<keyword evidence="10" id="KW-0238">DNA-binding</keyword>
<evidence type="ECO:0000256" key="5">
    <source>
        <dbReference type="ARBA" id="ARBA00022692"/>
    </source>
</evidence>
<comment type="similarity">
    <text evidence="2">Belongs to the FtsK/SpoIIIE/SftA family.</text>
</comment>
<keyword evidence="4" id="KW-0132">Cell division</keyword>
<feature type="transmembrane region" description="Helical" evidence="16">
    <location>
        <begin position="124"/>
        <end position="148"/>
    </location>
</feature>
<comment type="subunit">
    <text evidence="13">Homohexamer. Forms a ring that surrounds DNA.</text>
</comment>